<name>A0A915ETH8_9BILA</name>
<evidence type="ECO:0000313" key="3">
    <source>
        <dbReference type="WBParaSite" id="jg880"/>
    </source>
</evidence>
<proteinExistence type="predicted"/>
<evidence type="ECO:0000313" key="2">
    <source>
        <dbReference type="Proteomes" id="UP000887574"/>
    </source>
</evidence>
<feature type="signal peptide" evidence="1">
    <location>
        <begin position="1"/>
        <end position="19"/>
    </location>
</feature>
<dbReference type="AlphaFoldDB" id="A0A915ETH8"/>
<accession>A0A915ETH8</accession>
<dbReference type="WBParaSite" id="jg880">
    <property type="protein sequence ID" value="jg880"/>
    <property type="gene ID" value="jg880"/>
</dbReference>
<reference evidence="3" key="1">
    <citation type="submission" date="2022-11" db="UniProtKB">
        <authorList>
            <consortium name="WormBaseParasite"/>
        </authorList>
    </citation>
    <scope>IDENTIFICATION</scope>
</reference>
<keyword evidence="1" id="KW-0732">Signal</keyword>
<organism evidence="2 3">
    <name type="scientific">Ditylenchus dipsaci</name>
    <dbReference type="NCBI Taxonomy" id="166011"/>
    <lineage>
        <taxon>Eukaryota</taxon>
        <taxon>Metazoa</taxon>
        <taxon>Ecdysozoa</taxon>
        <taxon>Nematoda</taxon>
        <taxon>Chromadorea</taxon>
        <taxon>Rhabditida</taxon>
        <taxon>Tylenchina</taxon>
        <taxon>Tylenchomorpha</taxon>
        <taxon>Sphaerularioidea</taxon>
        <taxon>Anguinidae</taxon>
        <taxon>Anguininae</taxon>
        <taxon>Ditylenchus</taxon>
    </lineage>
</organism>
<feature type="chain" id="PRO_5037655856" evidence="1">
    <location>
        <begin position="20"/>
        <end position="83"/>
    </location>
</feature>
<protein>
    <submittedName>
        <fullName evidence="3">Secreted protein</fullName>
    </submittedName>
</protein>
<evidence type="ECO:0000256" key="1">
    <source>
        <dbReference type="SAM" id="SignalP"/>
    </source>
</evidence>
<keyword evidence="2" id="KW-1185">Reference proteome</keyword>
<sequence>MISILFLLSTNVLYTAGQAEKTKEKVCRHGDPPVNFGLGHGCELAITVLCNLHCTSGALKNKDMLVDSANFLILIAHVYVEKN</sequence>
<dbReference type="Proteomes" id="UP000887574">
    <property type="component" value="Unplaced"/>
</dbReference>